<dbReference type="EMBL" id="UZAJ01006094">
    <property type="protein sequence ID" value="VDO46491.1"/>
    <property type="molecule type" value="Genomic_DNA"/>
</dbReference>
<sequence>MLTRRINHFAGQIRVAKVIGFLGGWKEVEDAGGRKTCGTCSIYWINVSTYSLACLITGQVAPLIFSSPFLKFGNKIWNLETTRMILSLRFPLMANFHVFYVSSSSKILLPETLHASLVYRMPGKCGRVKKSKRGDKEGTSKNDNSDKETLNNVTRSRKIVINSGKKDSDVQGKVVNEDHAMERKKRKVEKNGGEIKIISWNVAGLRAWIKVSLIFKRFISLILL</sequence>
<evidence type="ECO:0000313" key="2">
    <source>
        <dbReference type="EMBL" id="VDO46491.1"/>
    </source>
</evidence>
<dbReference type="AlphaFoldDB" id="A0A183HG09"/>
<name>A0A183HG09_9BILA</name>
<dbReference type="WBParaSite" id="OFLC_0000642001-mRNA-1">
    <property type="protein sequence ID" value="OFLC_0000642001-mRNA-1"/>
    <property type="gene ID" value="OFLC_0000642001"/>
</dbReference>
<reference evidence="2 3" key="2">
    <citation type="submission" date="2018-11" db="EMBL/GenBank/DDBJ databases">
        <authorList>
            <consortium name="Pathogen Informatics"/>
        </authorList>
    </citation>
    <scope>NUCLEOTIDE SEQUENCE [LARGE SCALE GENOMIC DNA]</scope>
</reference>
<keyword evidence="3" id="KW-1185">Reference proteome</keyword>
<feature type="compositionally biased region" description="Basic and acidic residues" evidence="1">
    <location>
        <begin position="134"/>
        <end position="149"/>
    </location>
</feature>
<dbReference type="Proteomes" id="UP000267606">
    <property type="component" value="Unassembled WGS sequence"/>
</dbReference>
<accession>A0A183HG09</accession>
<feature type="region of interest" description="Disordered" evidence="1">
    <location>
        <begin position="126"/>
        <end position="149"/>
    </location>
</feature>
<dbReference type="STRING" id="387005.A0A183HG09"/>
<gene>
    <name evidence="2" type="ORF">OFLC_LOCUS6421</name>
</gene>
<proteinExistence type="predicted"/>
<reference evidence="4" key="1">
    <citation type="submission" date="2016-06" db="UniProtKB">
        <authorList>
            <consortium name="WormBaseParasite"/>
        </authorList>
    </citation>
    <scope>IDENTIFICATION</scope>
</reference>
<organism evidence="4">
    <name type="scientific">Onchocerca flexuosa</name>
    <dbReference type="NCBI Taxonomy" id="387005"/>
    <lineage>
        <taxon>Eukaryota</taxon>
        <taxon>Metazoa</taxon>
        <taxon>Ecdysozoa</taxon>
        <taxon>Nematoda</taxon>
        <taxon>Chromadorea</taxon>
        <taxon>Rhabditida</taxon>
        <taxon>Spirurina</taxon>
        <taxon>Spiruromorpha</taxon>
        <taxon>Filarioidea</taxon>
        <taxon>Onchocercidae</taxon>
        <taxon>Onchocerca</taxon>
    </lineage>
</organism>
<evidence type="ECO:0000313" key="4">
    <source>
        <dbReference type="WBParaSite" id="OFLC_0000642001-mRNA-1"/>
    </source>
</evidence>
<evidence type="ECO:0000256" key="1">
    <source>
        <dbReference type="SAM" id="MobiDB-lite"/>
    </source>
</evidence>
<protein>
    <submittedName>
        <fullName evidence="4">Transmembrane protein</fullName>
    </submittedName>
</protein>
<evidence type="ECO:0000313" key="3">
    <source>
        <dbReference type="Proteomes" id="UP000267606"/>
    </source>
</evidence>